<dbReference type="Proteomes" id="UP000251197">
    <property type="component" value="Unassembled WGS sequence"/>
</dbReference>
<evidence type="ECO:0000313" key="2">
    <source>
        <dbReference type="EMBL" id="SQA96491.1"/>
    </source>
</evidence>
<accession>A0A2X2T303</accession>
<dbReference type="AlphaFoldDB" id="A0A2X2T303"/>
<feature type="region of interest" description="Disordered" evidence="1">
    <location>
        <begin position="1"/>
        <end position="24"/>
    </location>
</feature>
<proteinExistence type="predicted"/>
<sequence>MDDRRYGNQTPPRGRSHFDARGPGKQIFSLDKKIKVVAEAGCGKTVLSLLTETDVDVLLLDLSIAR</sequence>
<evidence type="ECO:0000313" key="3">
    <source>
        <dbReference type="Proteomes" id="UP000251197"/>
    </source>
</evidence>
<protein>
    <submittedName>
        <fullName evidence="2">Uncharacterized protein</fullName>
    </submittedName>
</protein>
<evidence type="ECO:0000256" key="1">
    <source>
        <dbReference type="SAM" id="MobiDB-lite"/>
    </source>
</evidence>
<organism evidence="2 3">
    <name type="scientific">Cedecea neteri</name>
    <dbReference type="NCBI Taxonomy" id="158822"/>
    <lineage>
        <taxon>Bacteria</taxon>
        <taxon>Pseudomonadati</taxon>
        <taxon>Pseudomonadota</taxon>
        <taxon>Gammaproteobacteria</taxon>
        <taxon>Enterobacterales</taxon>
        <taxon>Enterobacteriaceae</taxon>
        <taxon>Cedecea</taxon>
    </lineage>
</organism>
<dbReference type="EMBL" id="UAVU01000003">
    <property type="protein sequence ID" value="SQA96491.1"/>
    <property type="molecule type" value="Genomic_DNA"/>
</dbReference>
<reference evidence="2 3" key="1">
    <citation type="submission" date="2018-06" db="EMBL/GenBank/DDBJ databases">
        <authorList>
            <consortium name="Pathogen Informatics"/>
            <person name="Doyle S."/>
        </authorList>
    </citation>
    <scope>NUCLEOTIDE SEQUENCE [LARGE SCALE GENOMIC DNA]</scope>
    <source>
        <strain evidence="2 3">NCTC12120</strain>
    </source>
</reference>
<name>A0A2X2T303_9ENTR</name>
<gene>
    <name evidence="2" type="ORF">NCTC12120_00247</name>
</gene>